<feature type="region of interest" description="Disordered" evidence="1">
    <location>
        <begin position="478"/>
        <end position="570"/>
    </location>
</feature>
<feature type="chain" id="PRO_5032719268" description="J domain-containing protein" evidence="2">
    <location>
        <begin position="26"/>
        <end position="1020"/>
    </location>
</feature>
<dbReference type="InterPro" id="IPR036869">
    <property type="entry name" value="J_dom_sf"/>
</dbReference>
<feature type="region of interest" description="Disordered" evidence="1">
    <location>
        <begin position="898"/>
        <end position="923"/>
    </location>
</feature>
<keyword evidence="2" id="KW-0732">Signal</keyword>
<dbReference type="Pfam" id="PF23551">
    <property type="entry name" value="Zn_ribbon_20"/>
    <property type="match status" value="1"/>
</dbReference>
<dbReference type="Pfam" id="PF11926">
    <property type="entry name" value="DUF3444"/>
    <property type="match status" value="2"/>
</dbReference>
<dbReference type="CDD" id="cd06257">
    <property type="entry name" value="DnaJ"/>
    <property type="match status" value="1"/>
</dbReference>
<feature type="compositionally biased region" description="Polar residues" evidence="1">
    <location>
        <begin position="338"/>
        <end position="371"/>
    </location>
</feature>
<dbReference type="EMBL" id="JACEFO010002054">
    <property type="protein sequence ID" value="KAF8687655.1"/>
    <property type="molecule type" value="Genomic_DNA"/>
</dbReference>
<evidence type="ECO:0000259" key="3">
    <source>
        <dbReference type="PROSITE" id="PS50076"/>
    </source>
</evidence>
<name>A0A835B4F5_9POAL</name>
<dbReference type="InterPro" id="IPR001623">
    <property type="entry name" value="DnaJ_domain"/>
</dbReference>
<dbReference type="Gene3D" id="1.10.287.110">
    <property type="entry name" value="DnaJ domain"/>
    <property type="match status" value="1"/>
</dbReference>
<proteinExistence type="predicted"/>
<feature type="compositionally biased region" description="Basic and acidic residues" evidence="1">
    <location>
        <begin position="619"/>
        <end position="630"/>
    </location>
</feature>
<evidence type="ECO:0000256" key="1">
    <source>
        <dbReference type="SAM" id="MobiDB-lite"/>
    </source>
</evidence>
<dbReference type="PROSITE" id="PS50076">
    <property type="entry name" value="DNAJ_2"/>
    <property type="match status" value="1"/>
</dbReference>
<feature type="domain" description="J" evidence="3">
    <location>
        <begin position="219"/>
        <end position="283"/>
    </location>
</feature>
<feature type="compositionally biased region" description="Low complexity" evidence="1">
    <location>
        <begin position="310"/>
        <end position="336"/>
    </location>
</feature>
<dbReference type="InterPro" id="IPR018253">
    <property type="entry name" value="DnaJ_domain_CS"/>
</dbReference>
<comment type="caution">
    <text evidence="4">The sequence shown here is derived from an EMBL/GenBank/DDBJ whole genome shotgun (WGS) entry which is preliminary data.</text>
</comment>
<dbReference type="GO" id="GO:0005783">
    <property type="term" value="C:endoplasmic reticulum"/>
    <property type="evidence" value="ECO:0007669"/>
    <property type="project" value="UniProtKB-ARBA"/>
</dbReference>
<gene>
    <name evidence="4" type="ORF">HU200_042572</name>
</gene>
<dbReference type="OrthoDB" id="10250354at2759"/>
<keyword evidence="5" id="KW-1185">Reference proteome</keyword>
<evidence type="ECO:0000256" key="2">
    <source>
        <dbReference type="SAM" id="SignalP"/>
    </source>
</evidence>
<evidence type="ECO:0000313" key="4">
    <source>
        <dbReference type="EMBL" id="KAF8687655.1"/>
    </source>
</evidence>
<dbReference type="PRINTS" id="PR00625">
    <property type="entry name" value="JDOMAIN"/>
</dbReference>
<accession>A0A835B4F5</accession>
<dbReference type="PANTHER" id="PTHR47374:SF6">
    <property type="entry name" value="ENDOSOME ANTIGEN-LIKE PROTEIN, PUTATIVE (DUF3444)-RELATED"/>
    <property type="match status" value="1"/>
</dbReference>
<sequence>MRATPTLPVPIVLPLPLLIVPSDLGFTSQVSSNTSPAAKSSKPRPGFTLRSITSAPRCLRPSIAEIFAILKTHGSELPRHPLVARHRESETRHIPDAPRTSLRCRADEAGTPTSATVRPLEILMEIQFTIPILIILATDVKLLILGTDSEIGIMECNKEEALKAREIAIKKLENKDYAGAKRIALKAQRIFPEIENIPQLLTVCEVHCAAEAKMNGMLDFYGILQVEGTADEMTIKKQYRKLVLSLHPDKNNYVGAESAFKFVAEAYATLSDRAKRYAYDIKWRVASKSAPKQATQPTKAAEPNRATQSNQATQPKQAAKPKQTAKPNQAAKPKQATEPKQTNQPKQATEPKQTNQPKQSMEPKQTNQLKQATEPMKTTEPINKNDPNRSSGAGYVPSSSPATDVWTFWTLCIHCKTKYKYYGDILNRQIRCQNCRQHFFAHNVSKDDVPPVFSSKAANGAGKQGFLPTQQGCSTYMGNHTETSGKGGVEFSARNSSKASAPNGNVMADGKVASGSTVPESGDGQNLGSGIGTSAEPGAAGISSPRRSSRRKACADANNTLNPPKKKGRTLKDWFSNAASSSNKVFDDNFTHADGQASEPHASSKTNNLEKGCVVNEGNERNSKEAHDTTADNPSNAGSFTYPDPEFYNFDRCRDVNLFAVDQIWALYDTHDAMPRFYARIRHIDTNNFRVKFTWLEHDAANDDEDKWTDNKLPVACGSFSLGNTEVSEDPLMFSHIVSSWTKGRKRGSYVIHPSKGEVWALYKGWSMQWASDADNHRSYEYEVVEVLSNFTMEAGVTVIPLVKVEGFVSLFGKAKDKSSFVIPSSELLRFSHSIPFFRTKGNEKVGVSCGFLELDAVSLPSNLDQAFPPVTLDSCVHINSTMNGAFVDLSSDITPGPGNEQSAQKGIERKGGGGENHSFETPGWVPSSKDACEYAICEIIERTEANTKVSFLTQVNGFITVFKPDNERGILDVPTKDDLKFSHQIPSFRLTKEKGGNLCGFYELDPASIPDPFLSGGTH</sequence>
<dbReference type="AlphaFoldDB" id="A0A835B4F5"/>
<dbReference type="PROSITE" id="PS00636">
    <property type="entry name" value="DNAJ_1"/>
    <property type="match status" value="1"/>
</dbReference>
<feature type="signal peptide" evidence="2">
    <location>
        <begin position="1"/>
        <end position="25"/>
    </location>
</feature>
<dbReference type="InterPro" id="IPR056988">
    <property type="entry name" value="Zn_ribbon_pln"/>
</dbReference>
<feature type="region of interest" description="Disordered" evidence="1">
    <location>
        <begin position="619"/>
        <end position="638"/>
    </location>
</feature>
<dbReference type="SUPFAM" id="SSF46565">
    <property type="entry name" value="Chaperone J-domain"/>
    <property type="match status" value="1"/>
</dbReference>
<protein>
    <recommendedName>
        <fullName evidence="3">J domain-containing protein</fullName>
    </recommendedName>
</protein>
<organism evidence="4 5">
    <name type="scientific">Digitaria exilis</name>
    <dbReference type="NCBI Taxonomy" id="1010633"/>
    <lineage>
        <taxon>Eukaryota</taxon>
        <taxon>Viridiplantae</taxon>
        <taxon>Streptophyta</taxon>
        <taxon>Embryophyta</taxon>
        <taxon>Tracheophyta</taxon>
        <taxon>Spermatophyta</taxon>
        <taxon>Magnoliopsida</taxon>
        <taxon>Liliopsida</taxon>
        <taxon>Poales</taxon>
        <taxon>Poaceae</taxon>
        <taxon>PACMAD clade</taxon>
        <taxon>Panicoideae</taxon>
        <taxon>Panicodae</taxon>
        <taxon>Paniceae</taxon>
        <taxon>Anthephorinae</taxon>
        <taxon>Digitaria</taxon>
    </lineage>
</organism>
<evidence type="ECO:0000313" key="5">
    <source>
        <dbReference type="Proteomes" id="UP000636709"/>
    </source>
</evidence>
<feature type="compositionally biased region" description="Polar residues" evidence="1">
    <location>
        <begin position="493"/>
        <end position="503"/>
    </location>
</feature>
<dbReference type="PANTHER" id="PTHR47374">
    <property type="entry name" value="ENDOSOME ANTIGEN-LIKE PROTEIN, PUTATIVE (DUF3444)-RELATED"/>
    <property type="match status" value="1"/>
</dbReference>
<feature type="region of interest" description="Disordered" evidence="1">
    <location>
        <begin position="287"/>
        <end position="400"/>
    </location>
</feature>
<reference evidence="4" key="1">
    <citation type="submission" date="2020-07" db="EMBL/GenBank/DDBJ databases">
        <title>Genome sequence and genetic diversity analysis of an under-domesticated orphan crop, white fonio (Digitaria exilis).</title>
        <authorList>
            <person name="Bennetzen J.L."/>
            <person name="Chen S."/>
            <person name="Ma X."/>
            <person name="Wang X."/>
            <person name="Yssel A.E.J."/>
            <person name="Chaluvadi S.R."/>
            <person name="Johnson M."/>
            <person name="Gangashetty P."/>
            <person name="Hamidou F."/>
            <person name="Sanogo M.D."/>
            <person name="Zwaenepoel A."/>
            <person name="Wallace J."/>
            <person name="Van De Peer Y."/>
            <person name="Van Deynze A."/>
        </authorList>
    </citation>
    <scope>NUCLEOTIDE SEQUENCE</scope>
    <source>
        <tissue evidence="4">Leaves</tissue>
    </source>
</reference>
<dbReference type="InterPro" id="IPR024593">
    <property type="entry name" value="DUF3444"/>
</dbReference>
<dbReference type="SMART" id="SM00271">
    <property type="entry name" value="DnaJ"/>
    <property type="match status" value="1"/>
</dbReference>
<dbReference type="Pfam" id="PF00226">
    <property type="entry name" value="DnaJ"/>
    <property type="match status" value="1"/>
</dbReference>
<feature type="compositionally biased region" description="Polar residues" evidence="1">
    <location>
        <begin position="514"/>
        <end position="524"/>
    </location>
</feature>
<dbReference type="Proteomes" id="UP000636709">
    <property type="component" value="Unassembled WGS sequence"/>
</dbReference>